<dbReference type="PANTHER" id="PTHR39299:SF1">
    <property type="entry name" value="TRANSMEMBRANE PROTEIN"/>
    <property type="match status" value="1"/>
</dbReference>
<accession>H3BIP9</accession>
<feature type="transmembrane region" description="Helical" evidence="1">
    <location>
        <begin position="93"/>
        <end position="113"/>
    </location>
</feature>
<reference evidence="3" key="3">
    <citation type="submission" date="2025-09" db="UniProtKB">
        <authorList>
            <consortium name="Ensembl"/>
        </authorList>
    </citation>
    <scope>IDENTIFICATION</scope>
</reference>
<dbReference type="STRING" id="7897.ENSLACP00000021770"/>
<reference evidence="3" key="2">
    <citation type="submission" date="2025-08" db="UniProtKB">
        <authorList>
            <consortium name="Ensembl"/>
        </authorList>
    </citation>
    <scope>IDENTIFICATION</scope>
</reference>
<evidence type="ECO:0000256" key="1">
    <source>
        <dbReference type="SAM" id="Phobius"/>
    </source>
</evidence>
<feature type="transmembrane region" description="Helical" evidence="1">
    <location>
        <begin position="120"/>
        <end position="144"/>
    </location>
</feature>
<keyword evidence="1" id="KW-0472">Membrane</keyword>
<name>H3BIP9_LATCH</name>
<dbReference type="InterPro" id="IPR056691">
    <property type="entry name" value="DUF7789"/>
</dbReference>
<dbReference type="EMBL" id="AFYH01000860">
    <property type="status" value="NOT_ANNOTATED_CDS"/>
    <property type="molecule type" value="Genomic_DNA"/>
</dbReference>
<dbReference type="GeneTree" id="ENSGT00520000060938"/>
<feature type="transmembrane region" description="Helical" evidence="1">
    <location>
        <begin position="29"/>
        <end position="51"/>
    </location>
</feature>
<keyword evidence="4" id="KW-1185">Reference proteome</keyword>
<organism evidence="3 4">
    <name type="scientific">Latimeria chalumnae</name>
    <name type="common">Coelacanth</name>
    <dbReference type="NCBI Taxonomy" id="7897"/>
    <lineage>
        <taxon>Eukaryota</taxon>
        <taxon>Metazoa</taxon>
        <taxon>Chordata</taxon>
        <taxon>Craniata</taxon>
        <taxon>Vertebrata</taxon>
        <taxon>Euteleostomi</taxon>
        <taxon>Coelacanthiformes</taxon>
        <taxon>Coelacanthidae</taxon>
        <taxon>Latimeria</taxon>
    </lineage>
</organism>
<dbReference type="AlphaFoldDB" id="H3BIP9"/>
<keyword evidence="1" id="KW-1133">Transmembrane helix</keyword>
<proteinExistence type="predicted"/>
<evidence type="ECO:0000259" key="2">
    <source>
        <dbReference type="Pfam" id="PF25044"/>
    </source>
</evidence>
<dbReference type="Bgee" id="ENSLACG00000019132">
    <property type="expression patterns" value="Expressed in pelvic fin"/>
</dbReference>
<dbReference type="Ensembl" id="ENSLACT00000021911.1">
    <property type="protein sequence ID" value="ENSLACP00000021770.1"/>
    <property type="gene ID" value="ENSLACG00000019132.1"/>
</dbReference>
<dbReference type="HOGENOM" id="CLU_074127_0_0_1"/>
<feature type="transmembrane region" description="Helical" evidence="1">
    <location>
        <begin position="191"/>
        <end position="213"/>
    </location>
</feature>
<dbReference type="Pfam" id="PF25044">
    <property type="entry name" value="DUF7789"/>
    <property type="match status" value="1"/>
</dbReference>
<feature type="domain" description="DUF7789" evidence="2">
    <location>
        <begin position="16"/>
        <end position="144"/>
    </location>
</feature>
<sequence length="289" mass="32855">LPNLKPRHQDLVETPCGPIKPWSELSCLVKTYFCVAILSLLGVLAVTIWNVCQPSNKENQEDFTVALIQMIGVVFCCYYVVRGILQENRQELIVFIISVVLVMIRSVANFSVLSAKDRDYLIVARFVCILLIGLFHIVCASILIRSKNLMAFRVGGALESFQRQYFWLNLCFSMVTFDLQAQLLKEIKALVWIYALQHLPEVAYLIYLLYTYLSRTPNYSPLSFVVCQRTYVSSPHAKVSTSWGKNNSYVLSAASVIGSVFFIGIKGVLFWALFKVYRSFGQGLQERSK</sequence>
<dbReference type="PANTHER" id="PTHR39299">
    <property type="entry name" value="TRANSMEMBRANE PROTEIN"/>
    <property type="match status" value="1"/>
</dbReference>
<keyword evidence="1" id="KW-0812">Transmembrane</keyword>
<reference evidence="4" key="1">
    <citation type="submission" date="2011-08" db="EMBL/GenBank/DDBJ databases">
        <title>The draft genome of Latimeria chalumnae.</title>
        <authorList>
            <person name="Di Palma F."/>
            <person name="Alfoldi J."/>
            <person name="Johnson J."/>
            <person name="Berlin A."/>
            <person name="Gnerre S."/>
            <person name="Jaffe D."/>
            <person name="MacCallum I."/>
            <person name="Young S."/>
            <person name="Walker B.J."/>
            <person name="Lander E."/>
            <person name="Lindblad-Toh K."/>
        </authorList>
    </citation>
    <scope>NUCLEOTIDE SEQUENCE [LARGE SCALE GENOMIC DNA]</scope>
    <source>
        <strain evidence="4">Wild caught</strain>
    </source>
</reference>
<evidence type="ECO:0000313" key="3">
    <source>
        <dbReference type="Ensembl" id="ENSLACP00000021770.1"/>
    </source>
</evidence>
<dbReference type="InParanoid" id="H3BIP9"/>
<dbReference type="EMBL" id="AFYH01000861">
    <property type="status" value="NOT_ANNOTATED_CDS"/>
    <property type="molecule type" value="Genomic_DNA"/>
</dbReference>
<dbReference type="eggNOG" id="ENOG502RJWJ">
    <property type="taxonomic scope" value="Eukaryota"/>
</dbReference>
<feature type="transmembrane region" description="Helical" evidence="1">
    <location>
        <begin position="63"/>
        <end position="81"/>
    </location>
</feature>
<dbReference type="Proteomes" id="UP000008672">
    <property type="component" value="Unassembled WGS sequence"/>
</dbReference>
<protein>
    <recommendedName>
        <fullName evidence="2">DUF7789 domain-containing protein</fullName>
    </recommendedName>
</protein>
<feature type="transmembrane region" description="Helical" evidence="1">
    <location>
        <begin position="249"/>
        <end position="274"/>
    </location>
</feature>
<evidence type="ECO:0000313" key="4">
    <source>
        <dbReference type="Proteomes" id="UP000008672"/>
    </source>
</evidence>